<dbReference type="InterPro" id="IPR020449">
    <property type="entry name" value="Tscrpt_reg_AraC-type_HTH"/>
</dbReference>
<feature type="domain" description="HTH araC/xylS-type" evidence="4">
    <location>
        <begin position="184"/>
        <end position="281"/>
    </location>
</feature>
<evidence type="ECO:0000256" key="3">
    <source>
        <dbReference type="ARBA" id="ARBA00023163"/>
    </source>
</evidence>
<dbReference type="PRINTS" id="PR00032">
    <property type="entry name" value="HTHARAC"/>
</dbReference>
<accession>G7W7R2</accession>
<evidence type="ECO:0000256" key="1">
    <source>
        <dbReference type="ARBA" id="ARBA00023015"/>
    </source>
</evidence>
<dbReference type="InterPro" id="IPR050204">
    <property type="entry name" value="AraC_XylS_family_regulators"/>
</dbReference>
<gene>
    <name evidence="5" type="ordered locus">Desor_0423</name>
</gene>
<protein>
    <submittedName>
        <fullName evidence="5">DNA-binding domain-containing protein, AraC-type</fullName>
    </submittedName>
</protein>
<dbReference type="KEGG" id="dor:Desor_0423"/>
<name>G7W7R2_DESOD</name>
<dbReference type="PANTHER" id="PTHR46796:SF6">
    <property type="entry name" value="ARAC SUBFAMILY"/>
    <property type="match status" value="1"/>
</dbReference>
<dbReference type="AlphaFoldDB" id="G7W7R2"/>
<evidence type="ECO:0000313" key="5">
    <source>
        <dbReference type="EMBL" id="AET66127.1"/>
    </source>
</evidence>
<reference evidence="5 6" key="2">
    <citation type="journal article" date="2012" name="J. Bacteriol.">
        <title>Complete genome sequences of Desulfosporosinus orientis DSM765T, Desulfosporosinus youngiae DSM17734T, Desulfosporosinus meridiei DSM13257T, and Desulfosporosinus acidiphilus DSM22704T.</title>
        <authorList>
            <person name="Pester M."/>
            <person name="Brambilla E."/>
            <person name="Alazard D."/>
            <person name="Rattei T."/>
            <person name="Weinmaier T."/>
            <person name="Han J."/>
            <person name="Lucas S."/>
            <person name="Lapidus A."/>
            <person name="Cheng J.F."/>
            <person name="Goodwin L."/>
            <person name="Pitluck S."/>
            <person name="Peters L."/>
            <person name="Ovchinnikova G."/>
            <person name="Teshima H."/>
            <person name="Detter J.C."/>
            <person name="Han C.S."/>
            <person name="Tapia R."/>
            <person name="Land M.L."/>
            <person name="Hauser L."/>
            <person name="Kyrpides N.C."/>
            <person name="Ivanova N.N."/>
            <person name="Pagani I."/>
            <person name="Huntmann M."/>
            <person name="Wei C.L."/>
            <person name="Davenport K.W."/>
            <person name="Daligault H."/>
            <person name="Chain P.S."/>
            <person name="Chen A."/>
            <person name="Mavromatis K."/>
            <person name="Markowitz V."/>
            <person name="Szeto E."/>
            <person name="Mikhailova N."/>
            <person name="Pati A."/>
            <person name="Wagner M."/>
            <person name="Woyke T."/>
            <person name="Ollivier B."/>
            <person name="Klenk H.P."/>
            <person name="Spring S."/>
            <person name="Loy A."/>
        </authorList>
    </citation>
    <scope>NUCLEOTIDE SEQUENCE [LARGE SCALE GENOMIC DNA]</scope>
    <source>
        <strain evidence="6">ATCC 19365 / DSM 765 / NCIMB 8382 / VKM B-1628</strain>
    </source>
</reference>
<dbReference type="Gene3D" id="1.10.10.60">
    <property type="entry name" value="Homeodomain-like"/>
    <property type="match status" value="2"/>
</dbReference>
<keyword evidence="1" id="KW-0805">Transcription regulation</keyword>
<dbReference type="InterPro" id="IPR018060">
    <property type="entry name" value="HTH_AraC"/>
</dbReference>
<dbReference type="eggNOG" id="COG2207">
    <property type="taxonomic scope" value="Bacteria"/>
</dbReference>
<keyword evidence="6" id="KW-1185">Reference proteome</keyword>
<dbReference type="Pfam" id="PF12833">
    <property type="entry name" value="HTH_18"/>
    <property type="match status" value="1"/>
</dbReference>
<reference evidence="6" key="1">
    <citation type="submission" date="2011-11" db="EMBL/GenBank/DDBJ databases">
        <title>Complete sequence of Desulfosporosinus orientis DSM 765.</title>
        <authorList>
            <person name="Lucas S."/>
            <person name="Han J."/>
            <person name="Lapidus A."/>
            <person name="Cheng J.-F."/>
            <person name="Goodwin L."/>
            <person name="Pitluck S."/>
            <person name="Peters L."/>
            <person name="Ovchinnikova G."/>
            <person name="Teshima H."/>
            <person name="Detter J.C."/>
            <person name="Han C."/>
            <person name="Tapia R."/>
            <person name="Land M."/>
            <person name="Hauser L."/>
            <person name="Kyrpides N."/>
            <person name="Ivanova N."/>
            <person name="Pagani I."/>
            <person name="Pester M."/>
            <person name="Spring S."/>
            <person name="Ollivier B."/>
            <person name="Rattei T."/>
            <person name="Klenk H.-P."/>
            <person name="Wagner M."/>
            <person name="Loy A."/>
            <person name="Woyke T."/>
        </authorList>
    </citation>
    <scope>NUCLEOTIDE SEQUENCE [LARGE SCALE GENOMIC DNA]</scope>
    <source>
        <strain evidence="6">ATCC 19365 / DSM 765 / NCIMB 8382 / VKM B-1628</strain>
    </source>
</reference>
<dbReference type="Proteomes" id="UP000006346">
    <property type="component" value="Chromosome"/>
</dbReference>
<dbReference type="STRING" id="768706.Desor_0423"/>
<dbReference type="SUPFAM" id="SSF46689">
    <property type="entry name" value="Homeodomain-like"/>
    <property type="match status" value="2"/>
</dbReference>
<dbReference type="PATRIC" id="fig|768706.3.peg.386"/>
<dbReference type="RefSeq" id="WP_014182953.1">
    <property type="nucleotide sequence ID" value="NC_016584.1"/>
</dbReference>
<organism evidence="5 6">
    <name type="scientific">Desulfosporosinus orientis (strain ATCC 19365 / DSM 765 / NCIMB 8382 / VKM B-1628 / Singapore I)</name>
    <name type="common">Desulfotomaculum orientis</name>
    <dbReference type="NCBI Taxonomy" id="768706"/>
    <lineage>
        <taxon>Bacteria</taxon>
        <taxon>Bacillati</taxon>
        <taxon>Bacillota</taxon>
        <taxon>Clostridia</taxon>
        <taxon>Eubacteriales</taxon>
        <taxon>Desulfitobacteriaceae</taxon>
        <taxon>Desulfosporosinus</taxon>
    </lineage>
</organism>
<dbReference type="GO" id="GO:0003700">
    <property type="term" value="F:DNA-binding transcription factor activity"/>
    <property type="evidence" value="ECO:0007669"/>
    <property type="project" value="InterPro"/>
</dbReference>
<keyword evidence="3" id="KW-0804">Transcription</keyword>
<dbReference type="PROSITE" id="PS01124">
    <property type="entry name" value="HTH_ARAC_FAMILY_2"/>
    <property type="match status" value="1"/>
</dbReference>
<dbReference type="PANTHER" id="PTHR46796">
    <property type="entry name" value="HTH-TYPE TRANSCRIPTIONAL ACTIVATOR RHAS-RELATED"/>
    <property type="match status" value="1"/>
</dbReference>
<sequence length="287" mass="33319">MEEIFKNFLDQIPSEIIAKTETHSYMNMIICRPTSYIIGLEACFEDYHFILPTSDPPPLKIEHRLHHFSKGKLIPIVPETRILCAKPAPTRQYIAMMVKKEFLTDISRECFGKAELTFSRTPNPYSPQLVHFIGRFEEELKEFQDSSPLMLQSISVQIAIQLIRESGNQNTTRPKKQLDRNYIERAIEYITDYYNAKITIEDICQEIHLSPYYFMRMFKDATGQSPHEFLLTVRVGKAEEMLKKGISIQEAAKLCGFVNSAHFSKLFKKVMGIPPSEYKRSYFIIGK</sequence>
<dbReference type="GO" id="GO:0043565">
    <property type="term" value="F:sequence-specific DNA binding"/>
    <property type="evidence" value="ECO:0007669"/>
    <property type="project" value="InterPro"/>
</dbReference>
<evidence type="ECO:0000256" key="2">
    <source>
        <dbReference type="ARBA" id="ARBA00023125"/>
    </source>
</evidence>
<proteinExistence type="predicted"/>
<dbReference type="SMART" id="SM00342">
    <property type="entry name" value="HTH_ARAC"/>
    <property type="match status" value="1"/>
</dbReference>
<evidence type="ECO:0000313" key="6">
    <source>
        <dbReference type="Proteomes" id="UP000006346"/>
    </source>
</evidence>
<evidence type="ECO:0000259" key="4">
    <source>
        <dbReference type="PROSITE" id="PS01124"/>
    </source>
</evidence>
<keyword evidence="2 5" id="KW-0238">DNA-binding</keyword>
<dbReference type="OrthoDB" id="324626at2"/>
<dbReference type="EMBL" id="CP003108">
    <property type="protein sequence ID" value="AET66127.1"/>
    <property type="molecule type" value="Genomic_DNA"/>
</dbReference>
<dbReference type="HOGENOM" id="CLU_000445_88_4_9"/>
<dbReference type="InterPro" id="IPR009057">
    <property type="entry name" value="Homeodomain-like_sf"/>
</dbReference>